<evidence type="ECO:0000256" key="7">
    <source>
        <dbReference type="PIRSR" id="PIRSR604419-1"/>
    </source>
</evidence>
<dbReference type="InterPro" id="IPR004419">
    <property type="entry name" value="Pept_A31_hyd_express"/>
</dbReference>
<dbReference type="NCBIfam" id="TIGR00072">
    <property type="entry name" value="hydrog_prot"/>
    <property type="match status" value="1"/>
</dbReference>
<dbReference type="Pfam" id="PF01750">
    <property type="entry name" value="HycI"/>
    <property type="match status" value="1"/>
</dbReference>
<gene>
    <name evidence="8" type="ORF">SAMN02745728_01295</name>
</gene>
<evidence type="ECO:0000256" key="2">
    <source>
        <dbReference type="ARBA" id="ARBA00022596"/>
    </source>
</evidence>
<dbReference type="InterPro" id="IPR023430">
    <property type="entry name" value="Pept_HybD-like_dom_sf"/>
</dbReference>
<protein>
    <submittedName>
        <fullName evidence="8">Hydrogenase maturation protease</fullName>
    </submittedName>
</protein>
<dbReference type="GO" id="GO:0008047">
    <property type="term" value="F:enzyme activator activity"/>
    <property type="evidence" value="ECO:0007669"/>
    <property type="project" value="InterPro"/>
</dbReference>
<feature type="binding site" evidence="7">
    <location>
        <position position="17"/>
    </location>
    <ligand>
        <name>Ni(2+)</name>
        <dbReference type="ChEBI" id="CHEBI:49786"/>
    </ligand>
</feature>
<accession>A0A1M7SW18</accession>
<keyword evidence="9" id="KW-1185">Reference proteome</keyword>
<keyword evidence="4 7" id="KW-0479">Metal-binding</keyword>
<dbReference type="PANTHER" id="PTHR30302:SF1">
    <property type="entry name" value="HYDROGENASE 2 MATURATION PROTEASE"/>
    <property type="match status" value="1"/>
</dbReference>
<feature type="binding site" evidence="7">
    <location>
        <position position="63"/>
    </location>
    <ligand>
        <name>Ni(2+)</name>
        <dbReference type="ChEBI" id="CHEBI:49786"/>
    </ligand>
</feature>
<keyword evidence="2 7" id="KW-0533">Nickel</keyword>
<dbReference type="CDD" id="cd06062">
    <property type="entry name" value="H2MP_MemB-H2up"/>
    <property type="match status" value="1"/>
</dbReference>
<dbReference type="GO" id="GO:0016485">
    <property type="term" value="P:protein processing"/>
    <property type="evidence" value="ECO:0007669"/>
    <property type="project" value="InterPro"/>
</dbReference>
<evidence type="ECO:0000256" key="3">
    <source>
        <dbReference type="ARBA" id="ARBA00022670"/>
    </source>
</evidence>
<comment type="similarity">
    <text evidence="1">Belongs to the peptidase A31 family.</text>
</comment>
<sequence>MKKVLVLGVGNIICKDEGLGVHAVKELMNEYDFPNNVELMDGGTLGVSLMGKLTDCDLLIVVDAVLGGHEPGSVYHLINNDLRKSKAFRDSMHQTDLVDTLLLCELAGKRPECIVIGMEPYNWQDLGSELSPKIKERLPLLKQMIIEELNTQKIKVVKR</sequence>
<name>A0A1M7SW18_9BACT</name>
<dbReference type="InterPro" id="IPR000671">
    <property type="entry name" value="Peptidase_A31"/>
</dbReference>
<dbReference type="SUPFAM" id="SSF53163">
    <property type="entry name" value="HybD-like"/>
    <property type="match status" value="1"/>
</dbReference>
<evidence type="ECO:0000256" key="4">
    <source>
        <dbReference type="ARBA" id="ARBA00022723"/>
    </source>
</evidence>
<proteinExistence type="inferred from homology"/>
<dbReference type="NCBIfam" id="TIGR00140">
    <property type="entry name" value="hupD"/>
    <property type="match status" value="1"/>
</dbReference>
<dbReference type="EMBL" id="FRDI01000005">
    <property type="protein sequence ID" value="SHN62705.1"/>
    <property type="molecule type" value="Genomic_DNA"/>
</dbReference>
<evidence type="ECO:0000313" key="9">
    <source>
        <dbReference type="Proteomes" id="UP000186469"/>
    </source>
</evidence>
<dbReference type="STRING" id="1121455.SAMN02745728_01295"/>
<dbReference type="RefSeq" id="WP_072696988.1">
    <property type="nucleotide sequence ID" value="NZ_FRDI01000005.1"/>
</dbReference>
<dbReference type="Proteomes" id="UP000186469">
    <property type="component" value="Unassembled WGS sequence"/>
</dbReference>
<evidence type="ECO:0000256" key="6">
    <source>
        <dbReference type="ARBA" id="ARBA00022801"/>
    </source>
</evidence>
<reference evidence="8 9" key="1">
    <citation type="submission" date="2016-12" db="EMBL/GenBank/DDBJ databases">
        <authorList>
            <person name="Song W.-J."/>
            <person name="Kurnit D.M."/>
        </authorList>
    </citation>
    <scope>NUCLEOTIDE SEQUENCE [LARGE SCALE GENOMIC DNA]</scope>
    <source>
        <strain evidence="8 9">DSM 11393</strain>
    </source>
</reference>
<dbReference type="GO" id="GO:0004190">
    <property type="term" value="F:aspartic-type endopeptidase activity"/>
    <property type="evidence" value="ECO:0007669"/>
    <property type="project" value="UniProtKB-KW"/>
</dbReference>
<evidence type="ECO:0000256" key="5">
    <source>
        <dbReference type="ARBA" id="ARBA00022750"/>
    </source>
</evidence>
<dbReference type="PRINTS" id="PR00446">
    <property type="entry name" value="HYDRGNUPTAKE"/>
</dbReference>
<keyword evidence="5" id="KW-0064">Aspartyl protease</keyword>
<feature type="binding site" evidence="7">
    <location>
        <position position="93"/>
    </location>
    <ligand>
        <name>Ni(2+)</name>
        <dbReference type="ChEBI" id="CHEBI:49786"/>
    </ligand>
</feature>
<evidence type="ECO:0000313" key="8">
    <source>
        <dbReference type="EMBL" id="SHN62705.1"/>
    </source>
</evidence>
<dbReference type="GO" id="GO:0046872">
    <property type="term" value="F:metal ion binding"/>
    <property type="evidence" value="ECO:0007669"/>
    <property type="project" value="UniProtKB-KW"/>
</dbReference>
<dbReference type="PANTHER" id="PTHR30302">
    <property type="entry name" value="HYDROGENASE 1 MATURATION PROTEASE"/>
    <property type="match status" value="1"/>
</dbReference>
<dbReference type="OrthoDB" id="9792731at2"/>
<keyword evidence="3 8" id="KW-0645">Protease</keyword>
<dbReference type="Gene3D" id="3.40.50.1450">
    <property type="entry name" value="HybD-like"/>
    <property type="match status" value="1"/>
</dbReference>
<dbReference type="AlphaFoldDB" id="A0A1M7SW18"/>
<organism evidence="8 9">
    <name type="scientific">Desulfovibrio litoralis DSM 11393</name>
    <dbReference type="NCBI Taxonomy" id="1121455"/>
    <lineage>
        <taxon>Bacteria</taxon>
        <taxon>Pseudomonadati</taxon>
        <taxon>Thermodesulfobacteriota</taxon>
        <taxon>Desulfovibrionia</taxon>
        <taxon>Desulfovibrionales</taxon>
        <taxon>Desulfovibrionaceae</taxon>
        <taxon>Desulfovibrio</taxon>
    </lineage>
</organism>
<keyword evidence="6" id="KW-0378">Hydrolase</keyword>
<evidence type="ECO:0000256" key="1">
    <source>
        <dbReference type="ARBA" id="ARBA00006814"/>
    </source>
</evidence>